<reference evidence="2" key="2">
    <citation type="submission" date="2013-10" db="EMBL/GenBank/DDBJ databases">
        <authorList>
            <person name="Aslett M."/>
        </authorList>
    </citation>
    <scope>NUCLEOTIDE SEQUENCE [LARGE SCALE GENOMIC DNA]</scope>
    <source>
        <strain evidence="2">Houghton</strain>
    </source>
</reference>
<dbReference type="EMBL" id="HG711789">
    <property type="protein sequence ID" value="CDJ49649.1"/>
    <property type="molecule type" value="Genomic_DNA"/>
</dbReference>
<evidence type="ECO:0000313" key="3">
    <source>
        <dbReference type="Proteomes" id="UP000030750"/>
    </source>
</evidence>
<protein>
    <submittedName>
        <fullName evidence="2">Uncharacterized protein</fullName>
    </submittedName>
</protein>
<dbReference type="AlphaFoldDB" id="U6LM59"/>
<feature type="compositionally biased region" description="Gly residues" evidence="1">
    <location>
        <begin position="1"/>
        <end position="17"/>
    </location>
</feature>
<keyword evidence="3" id="KW-1185">Reference proteome</keyword>
<evidence type="ECO:0000256" key="1">
    <source>
        <dbReference type="SAM" id="MobiDB-lite"/>
    </source>
</evidence>
<dbReference type="VEuPathDB" id="ToxoDB:EBH_0084020"/>
<evidence type="ECO:0000313" key="2">
    <source>
        <dbReference type="EMBL" id="CDJ49649.1"/>
    </source>
</evidence>
<accession>U6LM59</accession>
<feature type="region of interest" description="Disordered" evidence="1">
    <location>
        <begin position="1"/>
        <end position="22"/>
    </location>
</feature>
<sequence length="207" mass="21515">MAPAGGKGAPGPQGTRGGRWKGRSVEAWTGDRLCTEVPGLRPSRIAGGGWDVARRYGGKGGEDRSGRVSGCVPGIARKSVSYTIAGSLKELQRLMVCVGRYLCAAEEVTPLVQGGDEGEELLVVDGVPLLDRAHDLAQEPHRFAVLFEDGPDCIAGGVSVEGVGPRRVGNLRMASTLSADGLMPAAPIAYPKSVSPCSANLHLESRG</sequence>
<name>U6LM59_9EIME</name>
<gene>
    <name evidence="2" type="ORF">EBH_0084020</name>
</gene>
<reference evidence="2" key="1">
    <citation type="submission" date="2013-10" db="EMBL/GenBank/DDBJ databases">
        <title>Genomic analysis of the causative agents of coccidiosis in chickens.</title>
        <authorList>
            <person name="Reid A.J."/>
            <person name="Blake D."/>
            <person name="Billington K."/>
            <person name="Browne H."/>
            <person name="Dunn M."/>
            <person name="Hung S."/>
            <person name="Kawahara F."/>
            <person name="Miranda-Saavedra D."/>
            <person name="Mourier T."/>
            <person name="Nagra H."/>
            <person name="Otto T.D."/>
            <person name="Rawlings N."/>
            <person name="Sanchez A."/>
            <person name="Sanders M."/>
            <person name="Subramaniam C."/>
            <person name="Tay Y."/>
            <person name="Dear P."/>
            <person name="Doerig C."/>
            <person name="Gruber A."/>
            <person name="Parkinson J."/>
            <person name="Shirley M."/>
            <person name="Wan K.L."/>
            <person name="Berriman M."/>
            <person name="Tomley F."/>
            <person name="Pain A."/>
        </authorList>
    </citation>
    <scope>NUCLEOTIDE SEQUENCE [LARGE SCALE GENOMIC DNA]</scope>
    <source>
        <strain evidence="2">Houghton</strain>
    </source>
</reference>
<organism evidence="2 3">
    <name type="scientific">Eimeria brunetti</name>
    <dbReference type="NCBI Taxonomy" id="51314"/>
    <lineage>
        <taxon>Eukaryota</taxon>
        <taxon>Sar</taxon>
        <taxon>Alveolata</taxon>
        <taxon>Apicomplexa</taxon>
        <taxon>Conoidasida</taxon>
        <taxon>Coccidia</taxon>
        <taxon>Eucoccidiorida</taxon>
        <taxon>Eimeriorina</taxon>
        <taxon>Eimeriidae</taxon>
        <taxon>Eimeria</taxon>
    </lineage>
</organism>
<proteinExistence type="predicted"/>
<dbReference type="Proteomes" id="UP000030750">
    <property type="component" value="Unassembled WGS sequence"/>
</dbReference>